<dbReference type="Gene3D" id="1.10.10.10">
    <property type="entry name" value="Winged helix-like DNA-binding domain superfamily/Winged helix DNA-binding domain"/>
    <property type="match status" value="1"/>
</dbReference>
<dbReference type="InterPro" id="IPR001497">
    <property type="entry name" value="MethylDNA_cys_MeTrfase_AS"/>
</dbReference>
<dbReference type="SUPFAM" id="SSF46767">
    <property type="entry name" value="Methylated DNA-protein cysteine methyltransferase, C-terminal domain"/>
    <property type="match status" value="1"/>
</dbReference>
<dbReference type="InterPro" id="IPR036388">
    <property type="entry name" value="WH-like_DNA-bd_sf"/>
</dbReference>
<reference evidence="12" key="1">
    <citation type="journal article" date="2014" name="Int. J. Syst. Evol. Microbiol.">
        <title>Complete genome sequence of Corynebacterium casei LMG S-19264T (=DSM 44701T), isolated from a smear-ripened cheese.</title>
        <authorList>
            <consortium name="US DOE Joint Genome Institute (JGI-PGF)"/>
            <person name="Walter F."/>
            <person name="Albersmeier A."/>
            <person name="Kalinowski J."/>
            <person name="Ruckert C."/>
        </authorList>
    </citation>
    <scope>NUCLEOTIDE SEQUENCE</scope>
    <source>
        <strain evidence="12">NBRC 110023</strain>
    </source>
</reference>
<name>A0AA37T537_9ALTE</name>
<evidence type="ECO:0000256" key="7">
    <source>
        <dbReference type="ARBA" id="ARBA00023204"/>
    </source>
</evidence>
<keyword evidence="3 9" id="KW-0963">Cytoplasm</keyword>
<comment type="similarity">
    <text evidence="2 9">Belongs to the MGMT family.</text>
</comment>
<gene>
    <name evidence="12" type="primary">ogt</name>
    <name evidence="12" type="ORF">GCM10007852_24530</name>
</gene>
<dbReference type="Gene3D" id="3.30.160.70">
    <property type="entry name" value="Methylated DNA-protein cysteine methyltransferase domain"/>
    <property type="match status" value="1"/>
</dbReference>
<evidence type="ECO:0000256" key="6">
    <source>
        <dbReference type="ARBA" id="ARBA00022763"/>
    </source>
</evidence>
<evidence type="ECO:0000313" key="12">
    <source>
        <dbReference type="EMBL" id="GLR71545.1"/>
    </source>
</evidence>
<comment type="caution">
    <text evidence="12">The sequence shown here is derived from an EMBL/GenBank/DDBJ whole genome shotgun (WGS) entry which is preliminary data.</text>
</comment>
<comment type="subcellular location">
    <subcellularLocation>
        <location evidence="9">Cytoplasm</location>
    </subcellularLocation>
</comment>
<keyword evidence="4 9" id="KW-0489">Methyltransferase</keyword>
<dbReference type="Pfam" id="PF01035">
    <property type="entry name" value="DNA_binding_1"/>
    <property type="match status" value="1"/>
</dbReference>
<dbReference type="AlphaFoldDB" id="A0AA37T537"/>
<comment type="function">
    <text evidence="9">Involved in the cellular defense against the biological effects of O6-methylguanine (O6-MeG) and O4-methylthymine (O4-MeT) in DNA. Repairs the methylated nucleobase in DNA by stoichiometrically transferring the methyl group to a cysteine residue in the enzyme. This is a suicide reaction: the enzyme is irreversibly inactivated.</text>
</comment>
<dbReference type="CDD" id="cd06445">
    <property type="entry name" value="ATase"/>
    <property type="match status" value="1"/>
</dbReference>
<dbReference type="PANTHER" id="PTHR10815">
    <property type="entry name" value="METHYLATED-DNA--PROTEIN-CYSTEINE METHYLTRANSFERASE"/>
    <property type="match status" value="1"/>
</dbReference>
<sequence>MKIIKQLPEGHFVSQLQTDIGYLRLYANDSAITEIRFFEDAIDEIENSVTRDAKAQLTAYFEKKLKTFDLPLAPKGTDFQKSVWAQLLTVPHGEVVSYLDIANQLGKPTACRAVGAANGKNPISIVIPCHRIIGSSGKLTGYAGGLPRKSFLLTLEGADFYTEKQYNIAL</sequence>
<evidence type="ECO:0000256" key="5">
    <source>
        <dbReference type="ARBA" id="ARBA00022679"/>
    </source>
</evidence>
<dbReference type="Proteomes" id="UP001156601">
    <property type="component" value="Unassembled WGS sequence"/>
</dbReference>
<feature type="active site" description="Nucleophile; methyl group acceptor" evidence="9">
    <location>
        <position position="129"/>
    </location>
</feature>
<dbReference type="GO" id="GO:0032259">
    <property type="term" value="P:methylation"/>
    <property type="evidence" value="ECO:0007669"/>
    <property type="project" value="UniProtKB-KW"/>
</dbReference>
<protein>
    <recommendedName>
        <fullName evidence="9">Methylated-DNA--protein-cysteine methyltransferase</fullName>
        <ecNumber evidence="9">2.1.1.63</ecNumber>
    </recommendedName>
    <alternativeName>
        <fullName evidence="9">6-O-methylguanine-DNA methyltransferase</fullName>
        <shortName evidence="9">MGMT</shortName>
    </alternativeName>
    <alternativeName>
        <fullName evidence="9">O-6-methylguanine-DNA-alkyltransferase</fullName>
    </alternativeName>
</protein>
<dbReference type="InterPro" id="IPR036217">
    <property type="entry name" value="MethylDNA_cys_MeTrfase_DNAb"/>
</dbReference>
<dbReference type="SUPFAM" id="SSF53155">
    <property type="entry name" value="Methylated DNA-protein cysteine methyltransferase domain"/>
    <property type="match status" value="1"/>
</dbReference>
<dbReference type="InterPro" id="IPR036631">
    <property type="entry name" value="MGMT_N_sf"/>
</dbReference>
<evidence type="ECO:0000256" key="2">
    <source>
        <dbReference type="ARBA" id="ARBA00008711"/>
    </source>
</evidence>
<keyword evidence="5 9" id="KW-0808">Transferase</keyword>
<comment type="catalytic activity">
    <reaction evidence="1 9">
        <text>a 4-O-methyl-thymidine in DNA + L-cysteinyl-[protein] = a thymidine in DNA + S-methyl-L-cysteinyl-[protein]</text>
        <dbReference type="Rhea" id="RHEA:53428"/>
        <dbReference type="Rhea" id="RHEA-COMP:10131"/>
        <dbReference type="Rhea" id="RHEA-COMP:10132"/>
        <dbReference type="Rhea" id="RHEA-COMP:13555"/>
        <dbReference type="Rhea" id="RHEA-COMP:13556"/>
        <dbReference type="ChEBI" id="CHEBI:29950"/>
        <dbReference type="ChEBI" id="CHEBI:82612"/>
        <dbReference type="ChEBI" id="CHEBI:137386"/>
        <dbReference type="ChEBI" id="CHEBI:137387"/>
        <dbReference type="EC" id="2.1.1.63"/>
    </reaction>
</comment>
<comment type="miscellaneous">
    <text evidence="9">This enzyme catalyzes only one turnover and therefore is not strictly catalytic. According to one definition, an enzyme is a biocatalyst that acts repeatedly and over many reaction cycles.</text>
</comment>
<feature type="domain" description="Methylated-DNA-[protein]-cysteine S-methyltransferase DNA binding" evidence="10">
    <location>
        <begin position="78"/>
        <end position="158"/>
    </location>
</feature>
<accession>A0AA37T537</accession>
<reference evidence="12" key="2">
    <citation type="submission" date="2023-01" db="EMBL/GenBank/DDBJ databases">
        <title>Draft genome sequence of Agaribacter marinus strain NBRC 110023.</title>
        <authorList>
            <person name="Sun Q."/>
            <person name="Mori K."/>
        </authorList>
    </citation>
    <scope>NUCLEOTIDE SEQUENCE</scope>
    <source>
        <strain evidence="12">NBRC 110023</strain>
    </source>
</reference>
<evidence type="ECO:0000256" key="3">
    <source>
        <dbReference type="ARBA" id="ARBA00022490"/>
    </source>
</evidence>
<dbReference type="Pfam" id="PF02870">
    <property type="entry name" value="Methyltransf_1N"/>
    <property type="match status" value="1"/>
</dbReference>
<evidence type="ECO:0000256" key="1">
    <source>
        <dbReference type="ARBA" id="ARBA00001286"/>
    </source>
</evidence>
<organism evidence="12 13">
    <name type="scientific">Agaribacter marinus</name>
    <dbReference type="NCBI Taxonomy" id="1431249"/>
    <lineage>
        <taxon>Bacteria</taxon>
        <taxon>Pseudomonadati</taxon>
        <taxon>Pseudomonadota</taxon>
        <taxon>Gammaproteobacteria</taxon>
        <taxon>Alteromonadales</taxon>
        <taxon>Alteromonadaceae</taxon>
        <taxon>Agaribacter</taxon>
    </lineage>
</organism>
<keyword evidence="13" id="KW-1185">Reference proteome</keyword>
<comment type="catalytic activity">
    <reaction evidence="8 9">
        <text>a 6-O-methyl-2'-deoxyguanosine in DNA + L-cysteinyl-[protein] = S-methyl-L-cysteinyl-[protein] + a 2'-deoxyguanosine in DNA</text>
        <dbReference type="Rhea" id="RHEA:24000"/>
        <dbReference type="Rhea" id="RHEA-COMP:10131"/>
        <dbReference type="Rhea" id="RHEA-COMP:10132"/>
        <dbReference type="Rhea" id="RHEA-COMP:11367"/>
        <dbReference type="Rhea" id="RHEA-COMP:11368"/>
        <dbReference type="ChEBI" id="CHEBI:29950"/>
        <dbReference type="ChEBI" id="CHEBI:82612"/>
        <dbReference type="ChEBI" id="CHEBI:85445"/>
        <dbReference type="ChEBI" id="CHEBI:85448"/>
        <dbReference type="EC" id="2.1.1.63"/>
    </reaction>
</comment>
<dbReference type="NCBIfam" id="TIGR00589">
    <property type="entry name" value="ogt"/>
    <property type="match status" value="1"/>
</dbReference>
<dbReference type="InterPro" id="IPR008332">
    <property type="entry name" value="MethylG_MeTrfase_N"/>
</dbReference>
<evidence type="ECO:0000256" key="8">
    <source>
        <dbReference type="ARBA" id="ARBA00049348"/>
    </source>
</evidence>
<dbReference type="PANTHER" id="PTHR10815:SF13">
    <property type="entry name" value="METHYLATED-DNA--PROTEIN-CYSTEINE METHYLTRANSFERASE"/>
    <property type="match status" value="1"/>
</dbReference>
<dbReference type="GO" id="GO:0003908">
    <property type="term" value="F:methylated-DNA-[protein]-cysteine S-methyltransferase activity"/>
    <property type="evidence" value="ECO:0007669"/>
    <property type="project" value="UniProtKB-UniRule"/>
</dbReference>
<keyword evidence="7 9" id="KW-0234">DNA repair</keyword>
<keyword evidence="6 9" id="KW-0227">DNA damage</keyword>
<dbReference type="InterPro" id="IPR023546">
    <property type="entry name" value="MGMT"/>
</dbReference>
<dbReference type="PROSITE" id="PS00374">
    <property type="entry name" value="MGMT"/>
    <property type="match status" value="1"/>
</dbReference>
<dbReference type="EMBL" id="BSOT01000006">
    <property type="protein sequence ID" value="GLR71545.1"/>
    <property type="molecule type" value="Genomic_DNA"/>
</dbReference>
<evidence type="ECO:0000256" key="4">
    <source>
        <dbReference type="ARBA" id="ARBA00022603"/>
    </source>
</evidence>
<evidence type="ECO:0000259" key="11">
    <source>
        <dbReference type="Pfam" id="PF02870"/>
    </source>
</evidence>
<dbReference type="InterPro" id="IPR014048">
    <property type="entry name" value="MethylDNA_cys_MeTrfase_DNA-bd"/>
</dbReference>
<proteinExistence type="inferred from homology"/>
<feature type="domain" description="Methylguanine DNA methyltransferase ribonuclease-like" evidence="11">
    <location>
        <begin position="16"/>
        <end position="74"/>
    </location>
</feature>
<dbReference type="HAMAP" id="MF_00772">
    <property type="entry name" value="OGT"/>
    <property type="match status" value="1"/>
</dbReference>
<evidence type="ECO:0000259" key="10">
    <source>
        <dbReference type="Pfam" id="PF01035"/>
    </source>
</evidence>
<evidence type="ECO:0000256" key="9">
    <source>
        <dbReference type="HAMAP-Rule" id="MF_00772"/>
    </source>
</evidence>
<dbReference type="FunFam" id="1.10.10.10:FF:000214">
    <property type="entry name" value="Methylated-DNA--protein-cysteine methyltransferase"/>
    <property type="match status" value="1"/>
</dbReference>
<evidence type="ECO:0000313" key="13">
    <source>
        <dbReference type="Proteomes" id="UP001156601"/>
    </source>
</evidence>
<dbReference type="GO" id="GO:0006307">
    <property type="term" value="P:DNA alkylation repair"/>
    <property type="evidence" value="ECO:0007669"/>
    <property type="project" value="UniProtKB-UniRule"/>
</dbReference>
<dbReference type="GO" id="GO:0005737">
    <property type="term" value="C:cytoplasm"/>
    <property type="evidence" value="ECO:0007669"/>
    <property type="project" value="UniProtKB-SubCell"/>
</dbReference>
<dbReference type="EC" id="2.1.1.63" evidence="9"/>